<keyword evidence="4" id="KW-0732">Signal</keyword>
<protein>
    <submittedName>
        <fullName evidence="7">ABC transporter substrate-binding protein</fullName>
    </submittedName>
</protein>
<proteinExistence type="inferred from homology"/>
<keyword evidence="3" id="KW-0813">Transport</keyword>
<comment type="subcellular location">
    <subcellularLocation>
        <location evidence="1">Cell envelope</location>
    </subcellularLocation>
</comment>
<evidence type="ECO:0000313" key="7">
    <source>
        <dbReference type="EMBL" id="HJC69937.1"/>
    </source>
</evidence>
<evidence type="ECO:0000256" key="3">
    <source>
        <dbReference type="ARBA" id="ARBA00022448"/>
    </source>
</evidence>
<evidence type="ECO:0000256" key="2">
    <source>
        <dbReference type="ARBA" id="ARBA00008814"/>
    </source>
</evidence>
<sequence>MTAIPRHRPVGPHISRAAFLAAGGLAGMLTLVACSGVSGGESASDGGGRSDGTAAEGELPAAEGATSYPLALTTAWGETELPERPVRIAAVSPTGRDSELLGLLGITPVIAPETVERAIWTLEALPGEIPEIFPADSEGITPYETVAAAEPDLIVVFGKSLSGEFEQLSAIAPVLAASNEDAALEADWHTELAALGEALDLSSAAERAIAEHGSWFETAREENPGFEGLTATYAVQYAEEWGLAYFSTTGSDAEQIFLDLGFSPNPLAEQFVDDDLVSAELISQLDADVLVIANNTEDETEFERLLTDQELFGKLQAARDGHVAVLHMSDDGYRFDDQEHTGNLAWALAQGGPLGKQWAAEQLIPILRTTLAR</sequence>
<feature type="domain" description="Fe/B12 periplasmic-binding" evidence="6">
    <location>
        <begin position="89"/>
        <end position="371"/>
    </location>
</feature>
<accession>A0A9D2PZ59</accession>
<evidence type="ECO:0000313" key="8">
    <source>
        <dbReference type="Proteomes" id="UP000823854"/>
    </source>
</evidence>
<reference evidence="7" key="2">
    <citation type="submission" date="2021-04" db="EMBL/GenBank/DDBJ databases">
        <authorList>
            <person name="Gilroy R."/>
        </authorList>
    </citation>
    <scope>NUCLEOTIDE SEQUENCE</scope>
    <source>
        <strain evidence="7">CHK130-7132</strain>
    </source>
</reference>
<reference evidence="7" key="1">
    <citation type="journal article" date="2021" name="PeerJ">
        <title>Extensive microbial diversity within the chicken gut microbiome revealed by metagenomics and culture.</title>
        <authorList>
            <person name="Gilroy R."/>
            <person name="Ravi A."/>
            <person name="Getino M."/>
            <person name="Pursley I."/>
            <person name="Horton D.L."/>
            <person name="Alikhan N.F."/>
            <person name="Baker D."/>
            <person name="Gharbi K."/>
            <person name="Hall N."/>
            <person name="Watson M."/>
            <person name="Adriaenssens E.M."/>
            <person name="Foster-Nyarko E."/>
            <person name="Jarju S."/>
            <person name="Secka A."/>
            <person name="Antonio M."/>
            <person name="Oren A."/>
            <person name="Chaudhuri R.R."/>
            <person name="La Ragione R."/>
            <person name="Hildebrand F."/>
            <person name="Pallen M.J."/>
        </authorList>
    </citation>
    <scope>NUCLEOTIDE SEQUENCE</scope>
    <source>
        <strain evidence="7">CHK130-7132</strain>
    </source>
</reference>
<dbReference type="GO" id="GO:1901678">
    <property type="term" value="P:iron coordination entity transport"/>
    <property type="evidence" value="ECO:0007669"/>
    <property type="project" value="UniProtKB-ARBA"/>
</dbReference>
<dbReference type="PROSITE" id="PS51257">
    <property type="entry name" value="PROKAR_LIPOPROTEIN"/>
    <property type="match status" value="1"/>
</dbReference>
<comment type="caution">
    <text evidence="7">The sequence shown here is derived from an EMBL/GenBank/DDBJ whole genome shotgun (WGS) entry which is preliminary data.</text>
</comment>
<evidence type="ECO:0000256" key="1">
    <source>
        <dbReference type="ARBA" id="ARBA00004196"/>
    </source>
</evidence>
<dbReference type="Pfam" id="PF01497">
    <property type="entry name" value="Peripla_BP_2"/>
    <property type="match status" value="1"/>
</dbReference>
<dbReference type="Gene3D" id="3.40.50.1980">
    <property type="entry name" value="Nitrogenase molybdenum iron protein domain"/>
    <property type="match status" value="2"/>
</dbReference>
<dbReference type="EMBL" id="DWWC01000201">
    <property type="protein sequence ID" value="HJC69937.1"/>
    <property type="molecule type" value="Genomic_DNA"/>
</dbReference>
<dbReference type="PANTHER" id="PTHR30532">
    <property type="entry name" value="IRON III DICITRATE-BINDING PERIPLASMIC PROTEIN"/>
    <property type="match status" value="1"/>
</dbReference>
<evidence type="ECO:0000256" key="5">
    <source>
        <dbReference type="SAM" id="MobiDB-lite"/>
    </source>
</evidence>
<organism evidence="7 8">
    <name type="scientific">Candidatus Brachybacterium intestinipullorum</name>
    <dbReference type="NCBI Taxonomy" id="2838512"/>
    <lineage>
        <taxon>Bacteria</taxon>
        <taxon>Bacillati</taxon>
        <taxon>Actinomycetota</taxon>
        <taxon>Actinomycetes</taxon>
        <taxon>Micrococcales</taxon>
        <taxon>Dermabacteraceae</taxon>
        <taxon>Brachybacterium</taxon>
    </lineage>
</organism>
<dbReference type="SUPFAM" id="SSF53807">
    <property type="entry name" value="Helical backbone' metal receptor"/>
    <property type="match status" value="1"/>
</dbReference>
<comment type="similarity">
    <text evidence="2">Belongs to the bacterial solute-binding protein 8 family.</text>
</comment>
<dbReference type="GO" id="GO:0030288">
    <property type="term" value="C:outer membrane-bounded periplasmic space"/>
    <property type="evidence" value="ECO:0007669"/>
    <property type="project" value="TreeGrafter"/>
</dbReference>
<dbReference type="InterPro" id="IPR002491">
    <property type="entry name" value="ABC_transptr_periplasmic_BD"/>
</dbReference>
<dbReference type="InterPro" id="IPR051313">
    <property type="entry name" value="Bact_iron-sidero_bind"/>
</dbReference>
<dbReference type="PROSITE" id="PS50983">
    <property type="entry name" value="FE_B12_PBP"/>
    <property type="match status" value="1"/>
</dbReference>
<dbReference type="Proteomes" id="UP000823854">
    <property type="component" value="Unassembled WGS sequence"/>
</dbReference>
<name>A0A9D2PZ59_9MICO</name>
<gene>
    <name evidence="7" type="ORF">H9932_09720</name>
</gene>
<feature type="region of interest" description="Disordered" evidence="5">
    <location>
        <begin position="40"/>
        <end position="63"/>
    </location>
</feature>
<dbReference type="AlphaFoldDB" id="A0A9D2PZ59"/>
<evidence type="ECO:0000256" key="4">
    <source>
        <dbReference type="ARBA" id="ARBA00022729"/>
    </source>
</evidence>
<dbReference type="PANTHER" id="PTHR30532:SF24">
    <property type="entry name" value="FERRIC ENTEROBACTIN-BINDING PERIPLASMIC PROTEIN FEPB"/>
    <property type="match status" value="1"/>
</dbReference>
<evidence type="ECO:0000259" key="6">
    <source>
        <dbReference type="PROSITE" id="PS50983"/>
    </source>
</evidence>
<feature type="compositionally biased region" description="Low complexity" evidence="5">
    <location>
        <begin position="52"/>
        <end position="63"/>
    </location>
</feature>